<keyword evidence="9 13" id="KW-0779">Telomere</keyword>
<keyword evidence="11 13" id="KW-0539">Nucleus</keyword>
<dbReference type="GO" id="GO:0000333">
    <property type="term" value="C:telomerase catalytic core complex"/>
    <property type="evidence" value="ECO:0007669"/>
    <property type="project" value="TreeGrafter"/>
</dbReference>
<dbReference type="PANTHER" id="PTHR12066:SF0">
    <property type="entry name" value="TELOMERASE REVERSE TRANSCRIPTASE"/>
    <property type="match status" value="1"/>
</dbReference>
<keyword evidence="7 13" id="KW-0479">Metal-binding</keyword>
<accession>A0AAV5QU46</accession>
<dbReference type="RefSeq" id="XP_064855098.1">
    <property type="nucleotide sequence ID" value="XM_064999026.1"/>
</dbReference>
<keyword evidence="8 13" id="KW-0460">Magnesium</keyword>
<evidence type="ECO:0000259" key="14">
    <source>
        <dbReference type="PROSITE" id="PS50878"/>
    </source>
</evidence>
<dbReference type="AlphaFoldDB" id="A0AAV5QU46"/>
<dbReference type="GO" id="GO:0003720">
    <property type="term" value="F:telomerase activity"/>
    <property type="evidence" value="ECO:0007669"/>
    <property type="project" value="InterPro"/>
</dbReference>
<keyword evidence="6 13" id="KW-0548">Nucleotidyltransferase</keyword>
<comment type="function">
    <text evidence="13">Telomerase is a ribonucleoprotein enzyme essential for the replication of chromosome termini in most eukaryotes. It elongates telomeres. It is a reverse transcriptase that adds simple sequence repeats to chromosome ends by copying a template sequence within the RNA component of the enzyme.</text>
</comment>
<dbReference type="EC" id="2.7.7.49" evidence="2 13"/>
<keyword evidence="4 13" id="KW-0158">Chromosome</keyword>
<dbReference type="GO" id="GO:0046872">
    <property type="term" value="F:metal ion binding"/>
    <property type="evidence" value="ECO:0007669"/>
    <property type="project" value="UniProtKB-KW"/>
</dbReference>
<dbReference type="GO" id="GO:0042162">
    <property type="term" value="F:telomeric DNA binding"/>
    <property type="evidence" value="ECO:0007669"/>
    <property type="project" value="TreeGrafter"/>
</dbReference>
<comment type="subcellular location">
    <subcellularLocation>
        <location evidence="13">Nucleus</location>
    </subcellularLocation>
    <subcellularLocation>
        <location evidence="13">Chromosome</location>
        <location evidence="13">Telomere</location>
    </subcellularLocation>
</comment>
<dbReference type="Pfam" id="PF12009">
    <property type="entry name" value="Telomerase_RBD"/>
    <property type="match status" value="1"/>
</dbReference>
<sequence length="1010" mass="117270">MYTLRKHFANCSNLTSYTDPQWYLDLLDSVIVEQCASKPSAITYHSLFLDEVTFEEFLNNCVEFILKNRLPNIVANGLGIAGQGGYSHRPASVYNHNHPVRFDHRFHSQSMVKFTLGGKSSSFQYQFLKNDAWKLLFERIGPHKLGNLIIYHRGYLKHQDNNYLVQLFGKKKQQQQKNSYVARWMENFTKNQVSGQFSTVDRQKIKSTTKMISNKAMFNNRTPCPKYRISMLLPENPQSLMVEIFKLSKDYASSKRLRGKYGKIYQLLLMVVDNHHSKRKHHYQTLLEKYTVPANHQDKKVFSKSVAPQQVGKFVIQMISMLFPIEVFGNSKNRGVVYQQITIFITMIRKQEFPIDRVMQGIKIKEIAWLGKPHPKLAKQDLTKRTMMFSQFLHWLFDSFIVGLIGGYFHVTNMTSDIATYHFFHHKDWNLLQAEFINEYSQQFLGDPQPIGPKHKNYLFGKVGVFPKPNDLRLLCFPIRGKTRQEIISYRSRLKQTVKPVRYVLRYLRTQRLLGNDNKVVTCTDNMVRAIQNFASHHPNHRIFYKKFDIKSCYDVLPRDKIYEIIDDLVDEGDIFIYDQVSDRVRVFNVEAGNPHENYKLVNQQIVNSLAKENNDPITKLIEQLKIKESRKISDKKDKKKFHYLVDEASTKYQIVKKQQIMELVKDQLFRSALKVGNTYICRKRGIFQGFNFSAIFCDIFFDHLLFKELGIEYNSKDTLIIRFADDFLILSVNQKAISQVFFQISTALKQYDVKVNESKTLSNLAKSNLTKLSNGPASIGNELITSTPLDNKDLKIVVNSNVFGNNNIVAGDNLAADNDFAETNITFCGLNINTQSWGIIRDFKVPKSLVHTAPSKIYSHALWLYEIRLSELLLAQCPRGMDNNKNKKTTTTNNNNNNNNHHHHFISANISINCEILLTFIIASHRRSCGRSSSLVVGQFAKWYRKFQKFTFLRLRKVNRGKIKVKELYDLSVEGVVKGFMKVLQRQPVAFREMIGYLNGELKRINMGC</sequence>
<comment type="catalytic activity">
    <reaction evidence="12 13">
        <text>DNA(n) + a 2'-deoxyribonucleoside 5'-triphosphate = DNA(n+1) + diphosphate</text>
        <dbReference type="Rhea" id="RHEA:22508"/>
        <dbReference type="Rhea" id="RHEA-COMP:17339"/>
        <dbReference type="Rhea" id="RHEA-COMP:17340"/>
        <dbReference type="ChEBI" id="CHEBI:33019"/>
        <dbReference type="ChEBI" id="CHEBI:61560"/>
        <dbReference type="ChEBI" id="CHEBI:173112"/>
        <dbReference type="EC" id="2.7.7.49"/>
    </reaction>
</comment>
<evidence type="ECO:0000256" key="4">
    <source>
        <dbReference type="ARBA" id="ARBA00022454"/>
    </source>
</evidence>
<dbReference type="GO" id="GO:0007004">
    <property type="term" value="P:telomere maintenance via telomerase"/>
    <property type="evidence" value="ECO:0007669"/>
    <property type="project" value="TreeGrafter"/>
</dbReference>
<dbReference type="EMBL" id="BTFZ01000013">
    <property type="protein sequence ID" value="GMM38102.1"/>
    <property type="molecule type" value="Genomic_DNA"/>
</dbReference>
<evidence type="ECO:0000256" key="5">
    <source>
        <dbReference type="ARBA" id="ARBA00022679"/>
    </source>
</evidence>
<dbReference type="Pfam" id="PF00078">
    <property type="entry name" value="RVT_1"/>
    <property type="match status" value="1"/>
</dbReference>
<evidence type="ECO:0000256" key="6">
    <source>
        <dbReference type="ARBA" id="ARBA00022695"/>
    </source>
</evidence>
<dbReference type="GO" id="GO:0070034">
    <property type="term" value="F:telomerase RNA binding"/>
    <property type="evidence" value="ECO:0007669"/>
    <property type="project" value="TreeGrafter"/>
</dbReference>
<evidence type="ECO:0000256" key="7">
    <source>
        <dbReference type="ARBA" id="ARBA00022723"/>
    </source>
</evidence>
<reference evidence="15 16" key="1">
    <citation type="journal article" date="2023" name="Elife">
        <title>Identification of key yeast species and microbe-microbe interactions impacting larval growth of Drosophila in the wild.</title>
        <authorList>
            <person name="Mure A."/>
            <person name="Sugiura Y."/>
            <person name="Maeda R."/>
            <person name="Honda K."/>
            <person name="Sakurai N."/>
            <person name="Takahashi Y."/>
            <person name="Watada M."/>
            <person name="Katoh T."/>
            <person name="Gotoh A."/>
            <person name="Gotoh Y."/>
            <person name="Taniguchi I."/>
            <person name="Nakamura K."/>
            <person name="Hayashi T."/>
            <person name="Katayama T."/>
            <person name="Uemura T."/>
            <person name="Hattori Y."/>
        </authorList>
    </citation>
    <scope>NUCLEOTIDE SEQUENCE [LARGE SCALE GENOMIC DNA]</scope>
    <source>
        <strain evidence="15 16">SC-9</strain>
    </source>
</reference>
<organism evidence="15 16">
    <name type="scientific">Saccharomycopsis crataegensis</name>
    <dbReference type="NCBI Taxonomy" id="43959"/>
    <lineage>
        <taxon>Eukaryota</taxon>
        <taxon>Fungi</taxon>
        <taxon>Dikarya</taxon>
        <taxon>Ascomycota</taxon>
        <taxon>Saccharomycotina</taxon>
        <taxon>Saccharomycetes</taxon>
        <taxon>Saccharomycopsidaceae</taxon>
        <taxon>Saccharomycopsis</taxon>
    </lineage>
</organism>
<dbReference type="GO" id="GO:0000781">
    <property type="term" value="C:chromosome, telomeric region"/>
    <property type="evidence" value="ECO:0007669"/>
    <property type="project" value="UniProtKB-SubCell"/>
</dbReference>
<proteinExistence type="inferred from homology"/>
<dbReference type="GeneID" id="90076077"/>
<evidence type="ECO:0000256" key="11">
    <source>
        <dbReference type="ARBA" id="ARBA00023242"/>
    </source>
</evidence>
<evidence type="ECO:0000256" key="3">
    <source>
        <dbReference type="ARBA" id="ARBA00016182"/>
    </source>
</evidence>
<gene>
    <name evidence="15" type="ORF">DASC09_054270</name>
</gene>
<dbReference type="PROSITE" id="PS50878">
    <property type="entry name" value="RT_POL"/>
    <property type="match status" value="1"/>
</dbReference>
<dbReference type="Gene3D" id="1.10.132.70">
    <property type="match status" value="1"/>
</dbReference>
<keyword evidence="16" id="KW-1185">Reference proteome</keyword>
<dbReference type="Proteomes" id="UP001360560">
    <property type="component" value="Unassembled WGS sequence"/>
</dbReference>
<dbReference type="InterPro" id="IPR000477">
    <property type="entry name" value="RT_dom"/>
</dbReference>
<dbReference type="InterPro" id="IPR021891">
    <property type="entry name" value="Telomerase_RBD"/>
</dbReference>
<evidence type="ECO:0000256" key="13">
    <source>
        <dbReference type="RuleBase" id="RU365061"/>
    </source>
</evidence>
<evidence type="ECO:0000256" key="10">
    <source>
        <dbReference type="ARBA" id="ARBA00022918"/>
    </source>
</evidence>
<dbReference type="CDD" id="cd01648">
    <property type="entry name" value="TERT"/>
    <property type="match status" value="1"/>
</dbReference>
<protein>
    <recommendedName>
        <fullName evidence="3 13">Telomerase reverse transcriptase</fullName>
        <ecNumber evidence="2 13">2.7.7.49</ecNumber>
    </recommendedName>
    <alternativeName>
        <fullName evidence="13">Telomerase catalytic subunit</fullName>
    </alternativeName>
</protein>
<dbReference type="PRINTS" id="PR01365">
    <property type="entry name" value="TELOMERASERT"/>
</dbReference>
<keyword evidence="10 13" id="KW-0695">RNA-directed DNA polymerase</keyword>
<dbReference type="InterPro" id="IPR043502">
    <property type="entry name" value="DNA/RNA_pol_sf"/>
</dbReference>
<comment type="caution">
    <text evidence="15">The sequence shown here is derived from an EMBL/GenBank/DDBJ whole genome shotgun (WGS) entry which is preliminary data.</text>
</comment>
<dbReference type="PANTHER" id="PTHR12066">
    <property type="entry name" value="TELOMERASE REVERSE TRANSCRIPTASE"/>
    <property type="match status" value="1"/>
</dbReference>
<evidence type="ECO:0000256" key="9">
    <source>
        <dbReference type="ARBA" id="ARBA00022895"/>
    </source>
</evidence>
<name>A0AAV5QU46_9ASCO</name>
<keyword evidence="5 13" id="KW-0808">Transferase</keyword>
<evidence type="ECO:0000256" key="1">
    <source>
        <dbReference type="ARBA" id="ARBA00008001"/>
    </source>
</evidence>
<evidence type="ECO:0000313" key="16">
    <source>
        <dbReference type="Proteomes" id="UP001360560"/>
    </source>
</evidence>
<evidence type="ECO:0000313" key="15">
    <source>
        <dbReference type="EMBL" id="GMM38102.1"/>
    </source>
</evidence>
<feature type="domain" description="Reverse transcriptase" evidence="14">
    <location>
        <begin position="447"/>
        <end position="833"/>
    </location>
</feature>
<evidence type="ECO:0000256" key="2">
    <source>
        <dbReference type="ARBA" id="ARBA00012493"/>
    </source>
</evidence>
<dbReference type="SMART" id="SM00975">
    <property type="entry name" value="Telomerase_RBD"/>
    <property type="match status" value="1"/>
</dbReference>
<evidence type="ECO:0000256" key="8">
    <source>
        <dbReference type="ARBA" id="ARBA00022842"/>
    </source>
</evidence>
<dbReference type="InterPro" id="IPR003545">
    <property type="entry name" value="Telomerase_RT"/>
</dbReference>
<evidence type="ECO:0000256" key="12">
    <source>
        <dbReference type="ARBA" id="ARBA00048173"/>
    </source>
</evidence>
<comment type="similarity">
    <text evidence="1 13">Belongs to the reverse transcriptase family. Telomerase subfamily.</text>
</comment>
<dbReference type="SUPFAM" id="SSF56672">
    <property type="entry name" value="DNA/RNA polymerases"/>
    <property type="match status" value="1"/>
</dbReference>